<dbReference type="EMBL" id="BGPR01031494">
    <property type="protein sequence ID" value="GBO04628.1"/>
    <property type="molecule type" value="Genomic_DNA"/>
</dbReference>
<accession>A0A4Y2TVS1</accession>
<evidence type="ECO:0000313" key="2">
    <source>
        <dbReference type="Proteomes" id="UP000499080"/>
    </source>
</evidence>
<sequence length="103" mass="11954">MIGEDLQKFSESRVMRTIAIGRVPIRNLPKNKPKAGIWKFVIKRLDLKEYFHVLGKVSDNICWKKKWSRAYENMDPKASRDLTSLRPGYLNIQDCPCNAEPCS</sequence>
<dbReference type="Proteomes" id="UP000499080">
    <property type="component" value="Unassembled WGS sequence"/>
</dbReference>
<evidence type="ECO:0000313" key="1">
    <source>
        <dbReference type="EMBL" id="GBO04628.1"/>
    </source>
</evidence>
<dbReference type="AlphaFoldDB" id="A0A4Y2TVS1"/>
<organism evidence="1 2">
    <name type="scientific">Araneus ventricosus</name>
    <name type="common">Orbweaver spider</name>
    <name type="synonym">Epeira ventricosa</name>
    <dbReference type="NCBI Taxonomy" id="182803"/>
    <lineage>
        <taxon>Eukaryota</taxon>
        <taxon>Metazoa</taxon>
        <taxon>Ecdysozoa</taxon>
        <taxon>Arthropoda</taxon>
        <taxon>Chelicerata</taxon>
        <taxon>Arachnida</taxon>
        <taxon>Araneae</taxon>
        <taxon>Araneomorphae</taxon>
        <taxon>Entelegynae</taxon>
        <taxon>Araneoidea</taxon>
        <taxon>Araneidae</taxon>
        <taxon>Araneus</taxon>
    </lineage>
</organism>
<keyword evidence="2" id="KW-1185">Reference proteome</keyword>
<protein>
    <submittedName>
        <fullName evidence="1">Uncharacterized protein</fullName>
    </submittedName>
</protein>
<gene>
    <name evidence="1" type="ORF">AVEN_116661_1</name>
</gene>
<proteinExistence type="predicted"/>
<comment type="caution">
    <text evidence="1">The sequence shown here is derived from an EMBL/GenBank/DDBJ whole genome shotgun (WGS) entry which is preliminary data.</text>
</comment>
<reference evidence="1 2" key="1">
    <citation type="journal article" date="2019" name="Sci. Rep.">
        <title>Orb-weaving spider Araneus ventricosus genome elucidates the spidroin gene catalogue.</title>
        <authorList>
            <person name="Kono N."/>
            <person name="Nakamura H."/>
            <person name="Ohtoshi R."/>
            <person name="Moran D.A.P."/>
            <person name="Shinohara A."/>
            <person name="Yoshida Y."/>
            <person name="Fujiwara M."/>
            <person name="Mori M."/>
            <person name="Tomita M."/>
            <person name="Arakawa K."/>
        </authorList>
    </citation>
    <scope>NUCLEOTIDE SEQUENCE [LARGE SCALE GENOMIC DNA]</scope>
</reference>
<name>A0A4Y2TVS1_ARAVE</name>